<keyword evidence="2" id="KW-1185">Reference proteome</keyword>
<protein>
    <submittedName>
        <fullName evidence="1">Uncharacterized protein</fullName>
    </submittedName>
</protein>
<name>A0A316FPD8_9GAMM</name>
<dbReference type="EMBL" id="QGGU01000007">
    <property type="protein sequence ID" value="PWK49982.1"/>
    <property type="molecule type" value="Genomic_DNA"/>
</dbReference>
<dbReference type="Proteomes" id="UP000245790">
    <property type="component" value="Unassembled WGS sequence"/>
</dbReference>
<organism evidence="1 2">
    <name type="scientific">Pleionea mediterranea</name>
    <dbReference type="NCBI Taxonomy" id="523701"/>
    <lineage>
        <taxon>Bacteria</taxon>
        <taxon>Pseudomonadati</taxon>
        <taxon>Pseudomonadota</taxon>
        <taxon>Gammaproteobacteria</taxon>
        <taxon>Oceanospirillales</taxon>
        <taxon>Pleioneaceae</taxon>
        <taxon>Pleionea</taxon>
    </lineage>
</organism>
<sequence length="156" mass="17725">MSIYDFEQLMSQTRQLASQYREATGQSLPVTVELARFDAITLLGLTELSDTETEALLIENDQEKRVQIKGRVIFPGGKSRQRVGQLNLQSEWDYTLLVIYDADYQPSAIYRLAREIAEQEMASQTTNKRGAMTVAKFKAIGESVWERPEAKQSESL</sequence>
<gene>
    <name evidence="1" type="ORF">C8D97_107147</name>
</gene>
<reference evidence="1 2" key="1">
    <citation type="submission" date="2018-05" db="EMBL/GenBank/DDBJ databases">
        <title>Genomic Encyclopedia of Type Strains, Phase IV (KMG-IV): sequencing the most valuable type-strain genomes for metagenomic binning, comparative biology and taxonomic classification.</title>
        <authorList>
            <person name="Goeker M."/>
        </authorList>
    </citation>
    <scope>NUCLEOTIDE SEQUENCE [LARGE SCALE GENOMIC DNA]</scope>
    <source>
        <strain evidence="1 2">DSM 25350</strain>
    </source>
</reference>
<evidence type="ECO:0000313" key="1">
    <source>
        <dbReference type="EMBL" id="PWK49982.1"/>
    </source>
</evidence>
<accession>A0A316FPD8</accession>
<proteinExistence type="predicted"/>
<evidence type="ECO:0000313" key="2">
    <source>
        <dbReference type="Proteomes" id="UP000245790"/>
    </source>
</evidence>
<dbReference type="OrthoDB" id="8420327at2"/>
<dbReference type="AlphaFoldDB" id="A0A316FPD8"/>
<dbReference type="RefSeq" id="WP_109763763.1">
    <property type="nucleotide sequence ID" value="NZ_QGGU01000007.1"/>
</dbReference>
<comment type="caution">
    <text evidence="1">The sequence shown here is derived from an EMBL/GenBank/DDBJ whole genome shotgun (WGS) entry which is preliminary data.</text>
</comment>